<feature type="repeat" description="WD" evidence="9">
    <location>
        <begin position="161"/>
        <end position="202"/>
    </location>
</feature>
<sequence length="1060" mass="119882">MKLFKPYWVNHSGNAIFSIDVHPDGSRFATGGQSNDSGKIVIWNMGPVVDKTKEMDENIPKILCQMDHHIACVNCVRWSNNGFFLASGSDDKLIMIWHYVSGQGGFQNIENWKCGFTLRGHSGDVLDLAWSSTDNYLASCSVDNTIIIWNALKFPDIIKRINAHSGLVKGVVWDPVGHFLASQSDDKTLKIWKTSDWSLEKTIDEPFKDCTGTTHVLRLSWSPDGQTVLSAHAINNGAPTAQVIDRGNKWNTKLDFVGHRKAVTTVRFYPHILKQEDSEKVKTHCLCALGSRDRSVSIWLTNYSRPLCVIGDVFDNPVMDLSWRKEGLPGLLACSMDGTVLYLELNSKDVGVTLSNKETDEFYKTKYGFSLSDQINMAKNNQFNLESASSVQKKTNQDCKFIENADILLAQINEPKKVVLGENSLSNFPFKAFQNSPFKSTSNTTTTDLTENFKQIERRMPDGRRRITPICVSKPGEYNAPIPFGSTTSTVQIINENFTSSIGFDAPSLGASQGFDPSKVFENKKTENQITSFKSVIQNNIQIETKKQEENVIQIQTEPIKLQKKVLAVRDVTNKPDIIIEKRVVTPIPIQQSFSGTQVVFNGEPTVPTKFNSNLTPSDKCLEPLRMTTQTTRTGQSNDLISVHNQIPFKNQQKSIYFSNESDSNNAHKLNVIKYIQNNKENKQELKWIYYFNEAICDVKLNKSIVACVCQDSCLYLLKLSNGSLICSPIVLDSKAAVLNVSNYSNYNYIMVISEKGFMYLWKFCLDTIKNEANKLNNSTSSNCFHTLTNLIYNESCQFIVEGKTLVKSLVTENGTPVLHLSENKSYYYSIELKCWHLIPLNGSLLRDSLKLLINSNSLFNQSTQNDKTNETPLNYIQSYQKNTSLSKSIQLLYESSEASNDLINKKDFTQVHLESQINAALGLQSAKEYKFWLLTLVRYLVENNYEDKLKDICNSLLGPLYSTSWCEYVLTFKKRDLLLEILPILAQNLELQRLYTSLKEQLNQIEEKAKVPSKKSVLDRIMVSENVPGRDCTTNKIVEMNVDKENIAENIPKELPMES</sequence>
<evidence type="ECO:0000256" key="9">
    <source>
        <dbReference type="PROSITE-ProRule" id="PRU00221"/>
    </source>
</evidence>
<dbReference type="CDD" id="cd00200">
    <property type="entry name" value="WD40"/>
    <property type="match status" value="1"/>
</dbReference>
<dbReference type="InterPro" id="IPR015943">
    <property type="entry name" value="WD40/YVTN_repeat-like_dom_sf"/>
</dbReference>
<reference evidence="13" key="1">
    <citation type="submission" date="2021-02" db="EMBL/GenBank/DDBJ databases">
        <authorList>
            <person name="Nowell W R."/>
        </authorList>
    </citation>
    <scope>NUCLEOTIDE SEQUENCE</scope>
    <source>
        <strain evidence="13">Ploen Becks lab</strain>
    </source>
</reference>
<dbReference type="SMART" id="SM00320">
    <property type="entry name" value="WD40"/>
    <property type="match status" value="8"/>
</dbReference>
<dbReference type="PANTHER" id="PTHR13831:SF0">
    <property type="entry name" value="PROTEIN HIRA"/>
    <property type="match status" value="1"/>
</dbReference>
<dbReference type="InterPro" id="IPR001680">
    <property type="entry name" value="WD40_rpt"/>
</dbReference>
<feature type="repeat" description="WD" evidence="9">
    <location>
        <begin position="118"/>
        <end position="150"/>
    </location>
</feature>
<evidence type="ECO:0000256" key="7">
    <source>
        <dbReference type="ARBA" id="ARBA00023163"/>
    </source>
</evidence>
<dbReference type="GO" id="GO:0000417">
    <property type="term" value="C:HIR complex"/>
    <property type="evidence" value="ECO:0007669"/>
    <property type="project" value="TreeGrafter"/>
</dbReference>
<dbReference type="Pfam" id="PF24105">
    <property type="entry name" value="Beta-prop_CAF1B_HIR1"/>
    <property type="match status" value="1"/>
</dbReference>
<dbReference type="Pfam" id="PF07569">
    <property type="entry name" value="Hira"/>
    <property type="match status" value="1"/>
</dbReference>
<keyword evidence="8 10" id="KW-0539">Nucleus</keyword>
<dbReference type="GO" id="GO:0000785">
    <property type="term" value="C:chromatin"/>
    <property type="evidence" value="ECO:0007669"/>
    <property type="project" value="TreeGrafter"/>
</dbReference>
<keyword evidence="4 10" id="KW-0677">Repeat</keyword>
<comment type="caution">
    <text evidence="13">The sequence shown here is derived from an EMBL/GenBank/DDBJ whole genome shotgun (WGS) entry which is preliminary data.</text>
</comment>
<dbReference type="GO" id="GO:0005634">
    <property type="term" value="C:nucleus"/>
    <property type="evidence" value="ECO:0007669"/>
    <property type="project" value="UniProtKB-SubCell"/>
</dbReference>
<dbReference type="SUPFAM" id="SSF50978">
    <property type="entry name" value="WD40 repeat-like"/>
    <property type="match status" value="2"/>
</dbReference>
<evidence type="ECO:0000256" key="10">
    <source>
        <dbReference type="RuleBase" id="RU364014"/>
    </source>
</evidence>
<evidence type="ECO:0000256" key="8">
    <source>
        <dbReference type="ARBA" id="ARBA00023242"/>
    </source>
</evidence>
<evidence type="ECO:0000313" key="13">
    <source>
        <dbReference type="EMBL" id="CAF0827447.1"/>
    </source>
</evidence>
<dbReference type="GO" id="GO:0006355">
    <property type="term" value="P:regulation of DNA-templated transcription"/>
    <property type="evidence" value="ECO:0007669"/>
    <property type="project" value="InterPro"/>
</dbReference>
<dbReference type="GO" id="GO:0031491">
    <property type="term" value="F:nucleosome binding"/>
    <property type="evidence" value="ECO:0007669"/>
    <property type="project" value="TreeGrafter"/>
</dbReference>
<evidence type="ECO:0000256" key="1">
    <source>
        <dbReference type="ARBA" id="ARBA00004123"/>
    </source>
</evidence>
<keyword evidence="7 10" id="KW-0804">Transcription</keyword>
<organism evidence="13 14">
    <name type="scientific">Brachionus calyciflorus</name>
    <dbReference type="NCBI Taxonomy" id="104777"/>
    <lineage>
        <taxon>Eukaryota</taxon>
        <taxon>Metazoa</taxon>
        <taxon>Spiralia</taxon>
        <taxon>Gnathifera</taxon>
        <taxon>Rotifera</taxon>
        <taxon>Eurotatoria</taxon>
        <taxon>Monogononta</taxon>
        <taxon>Pseudotrocha</taxon>
        <taxon>Ploima</taxon>
        <taxon>Brachionidae</taxon>
        <taxon>Brachionus</taxon>
    </lineage>
</organism>
<comment type="similarity">
    <text evidence="2 10">Belongs to the WD repeat HIR1 family.</text>
</comment>
<evidence type="ECO:0000256" key="2">
    <source>
        <dbReference type="ARBA" id="ARBA00007306"/>
    </source>
</evidence>
<dbReference type="PROSITE" id="PS50082">
    <property type="entry name" value="WD_REPEATS_2"/>
    <property type="match status" value="3"/>
</dbReference>
<dbReference type="GO" id="GO:0006338">
    <property type="term" value="P:chromatin remodeling"/>
    <property type="evidence" value="ECO:0007669"/>
    <property type="project" value="InterPro"/>
</dbReference>
<comment type="function">
    <text evidence="10">Required for replication-independent chromatin assembly and for the periodic repression of histone gene transcription during the cell cycle.</text>
</comment>
<dbReference type="PANTHER" id="PTHR13831">
    <property type="entry name" value="MEMBER OF THE HIR1 FAMILY OF WD-REPEAT PROTEINS"/>
    <property type="match status" value="1"/>
</dbReference>
<dbReference type="PROSITE" id="PS50294">
    <property type="entry name" value="WD_REPEATS_REGION"/>
    <property type="match status" value="3"/>
</dbReference>
<evidence type="ECO:0000256" key="6">
    <source>
        <dbReference type="ARBA" id="ARBA00023015"/>
    </source>
</evidence>
<evidence type="ECO:0000259" key="12">
    <source>
        <dbReference type="Pfam" id="PF24105"/>
    </source>
</evidence>
<dbReference type="AlphaFoldDB" id="A0A813UU67"/>
<dbReference type="EMBL" id="CAJNOC010001022">
    <property type="protein sequence ID" value="CAF0827447.1"/>
    <property type="molecule type" value="Genomic_DNA"/>
</dbReference>
<keyword evidence="14" id="KW-1185">Reference proteome</keyword>
<protein>
    <recommendedName>
        <fullName evidence="10">Protein HIRA</fullName>
    </recommendedName>
</protein>
<dbReference type="Proteomes" id="UP000663879">
    <property type="component" value="Unassembled WGS sequence"/>
</dbReference>
<evidence type="ECO:0000256" key="4">
    <source>
        <dbReference type="ARBA" id="ARBA00022737"/>
    </source>
</evidence>
<evidence type="ECO:0000259" key="11">
    <source>
        <dbReference type="Pfam" id="PF07569"/>
    </source>
</evidence>
<evidence type="ECO:0000313" key="14">
    <source>
        <dbReference type="Proteomes" id="UP000663879"/>
    </source>
</evidence>
<accession>A0A813UU67</accession>
<dbReference type="GO" id="GO:0006351">
    <property type="term" value="P:DNA-templated transcription"/>
    <property type="evidence" value="ECO:0007669"/>
    <property type="project" value="InterPro"/>
</dbReference>
<dbReference type="InterPro" id="IPR031120">
    <property type="entry name" value="HIR1-like"/>
</dbReference>
<proteinExistence type="inferred from homology"/>
<feature type="repeat" description="WD" evidence="9">
    <location>
        <begin position="66"/>
        <end position="97"/>
    </location>
</feature>
<keyword evidence="6 10" id="KW-0805">Transcription regulation</keyword>
<keyword evidence="3 9" id="KW-0853">WD repeat</keyword>
<feature type="domain" description="Protein HIRA-like C-terminal" evidence="11">
    <location>
        <begin position="723"/>
        <end position="957"/>
    </location>
</feature>
<keyword evidence="10" id="KW-0678">Repressor</keyword>
<dbReference type="InterPro" id="IPR011494">
    <property type="entry name" value="HIRA-like_C"/>
</dbReference>
<feature type="domain" description="CAF1B/HIR1 beta-propeller" evidence="12">
    <location>
        <begin position="1"/>
        <end position="345"/>
    </location>
</feature>
<gene>
    <name evidence="13" type="ORF">OXX778_LOCUS7791</name>
</gene>
<keyword evidence="5 10" id="KW-0156">Chromatin regulator</keyword>
<dbReference type="InterPro" id="IPR055410">
    <property type="entry name" value="Beta-prop_CAF1B_HIR1"/>
</dbReference>
<evidence type="ECO:0000256" key="5">
    <source>
        <dbReference type="ARBA" id="ARBA00022853"/>
    </source>
</evidence>
<dbReference type="OrthoDB" id="1741719at2759"/>
<dbReference type="InterPro" id="IPR036322">
    <property type="entry name" value="WD40_repeat_dom_sf"/>
</dbReference>
<evidence type="ECO:0000256" key="3">
    <source>
        <dbReference type="ARBA" id="ARBA00022574"/>
    </source>
</evidence>
<name>A0A813UU67_9BILA</name>
<comment type="subcellular location">
    <subcellularLocation>
        <location evidence="1 10">Nucleus</location>
    </subcellularLocation>
</comment>
<dbReference type="Gene3D" id="2.130.10.10">
    <property type="entry name" value="YVTN repeat-like/Quinoprotein amine dehydrogenase"/>
    <property type="match status" value="2"/>
</dbReference>